<evidence type="ECO:0000313" key="2">
    <source>
        <dbReference type="EMBL" id="KNC53512.1"/>
    </source>
</evidence>
<dbReference type="RefSeq" id="XP_013761833.1">
    <property type="nucleotide sequence ID" value="XM_013906379.1"/>
</dbReference>
<evidence type="ECO:0000256" key="1">
    <source>
        <dbReference type="SAM" id="Phobius"/>
    </source>
</evidence>
<sequence length="176" mass="17818">MVMQLDGVSDTCGTRRGPGRAIVGVSGTVTTFASEHCHPGNLGLHAVTFPLQIFALVAALPWWGTAAYVGAAGLSAATMEGTGAAAAYVATILAPLWTLAWAIGGMGVMPAAAMWLAAGSLQFAVGHLILEGHPPNTAPTGTSACGRIAHVVFEALLAGPFLLFCLLVVHKGAICV</sequence>
<keyword evidence="1" id="KW-0812">Transmembrane</keyword>
<proteinExistence type="predicted"/>
<dbReference type="Proteomes" id="UP000054408">
    <property type="component" value="Unassembled WGS sequence"/>
</dbReference>
<dbReference type="EMBL" id="GL349437">
    <property type="protein sequence ID" value="KNC53512.1"/>
    <property type="molecule type" value="Genomic_DNA"/>
</dbReference>
<name>A0A0L0DMH0_THETB</name>
<feature type="transmembrane region" description="Helical" evidence="1">
    <location>
        <begin position="49"/>
        <end position="71"/>
    </location>
</feature>
<organism evidence="2 3">
    <name type="scientific">Thecamonas trahens ATCC 50062</name>
    <dbReference type="NCBI Taxonomy" id="461836"/>
    <lineage>
        <taxon>Eukaryota</taxon>
        <taxon>Apusozoa</taxon>
        <taxon>Apusomonadida</taxon>
        <taxon>Apusomonadidae</taxon>
        <taxon>Thecamonas</taxon>
    </lineage>
</organism>
<reference evidence="2 3" key="1">
    <citation type="submission" date="2010-05" db="EMBL/GenBank/DDBJ databases">
        <title>The Genome Sequence of Thecamonas trahens ATCC 50062.</title>
        <authorList>
            <consortium name="The Broad Institute Genome Sequencing Platform"/>
            <person name="Russ C."/>
            <person name="Cuomo C."/>
            <person name="Shea T."/>
            <person name="Young S.K."/>
            <person name="Zeng Q."/>
            <person name="Koehrsen M."/>
            <person name="Haas B."/>
            <person name="Borodovsky M."/>
            <person name="Guigo R."/>
            <person name="Alvarado L."/>
            <person name="Berlin A."/>
            <person name="Bochicchio J."/>
            <person name="Borenstein D."/>
            <person name="Chapman S."/>
            <person name="Chen Z."/>
            <person name="Freedman E."/>
            <person name="Gellesch M."/>
            <person name="Goldberg J."/>
            <person name="Griggs A."/>
            <person name="Gujja S."/>
            <person name="Heilman E."/>
            <person name="Heiman D."/>
            <person name="Hepburn T."/>
            <person name="Howarth C."/>
            <person name="Jen D."/>
            <person name="Larson L."/>
            <person name="Mehta T."/>
            <person name="Park D."/>
            <person name="Pearson M."/>
            <person name="Roberts A."/>
            <person name="Saif S."/>
            <person name="Shenoy N."/>
            <person name="Sisk P."/>
            <person name="Stolte C."/>
            <person name="Sykes S."/>
            <person name="Thomson T."/>
            <person name="Walk T."/>
            <person name="White J."/>
            <person name="Yandava C."/>
            <person name="Burger G."/>
            <person name="Gray M.W."/>
            <person name="Holland P.W.H."/>
            <person name="King N."/>
            <person name="Lang F.B.F."/>
            <person name="Roger A.J."/>
            <person name="Ruiz-Trillo I."/>
            <person name="Lander E."/>
            <person name="Nusbaum C."/>
        </authorList>
    </citation>
    <scope>NUCLEOTIDE SEQUENCE [LARGE SCALE GENOMIC DNA]</scope>
    <source>
        <strain evidence="2 3">ATCC 50062</strain>
    </source>
</reference>
<keyword evidence="1" id="KW-1133">Transmembrane helix</keyword>
<gene>
    <name evidence="2" type="ORF">AMSG_01225</name>
</gene>
<evidence type="ECO:0000313" key="3">
    <source>
        <dbReference type="Proteomes" id="UP000054408"/>
    </source>
</evidence>
<accession>A0A0L0DMH0</accession>
<protein>
    <submittedName>
        <fullName evidence="2">Uncharacterized protein</fullName>
    </submittedName>
</protein>
<dbReference type="GeneID" id="25560983"/>
<keyword evidence="1" id="KW-0472">Membrane</keyword>
<feature type="transmembrane region" description="Helical" evidence="1">
    <location>
        <begin position="151"/>
        <end position="170"/>
    </location>
</feature>
<dbReference type="AlphaFoldDB" id="A0A0L0DMH0"/>
<keyword evidence="3" id="KW-1185">Reference proteome</keyword>